<proteinExistence type="inferred from homology"/>
<gene>
    <name evidence="4" type="ORF">RM445_27720</name>
</gene>
<keyword evidence="1" id="KW-0304">Gas vesicle</keyword>
<dbReference type="Pfam" id="PF06386">
    <property type="entry name" value="GvpL_GvpF"/>
    <property type="match status" value="1"/>
</dbReference>
<organism evidence="4 5">
    <name type="scientific">Pseudonocardia charpentierae</name>
    <dbReference type="NCBI Taxonomy" id="3075545"/>
    <lineage>
        <taxon>Bacteria</taxon>
        <taxon>Bacillati</taxon>
        <taxon>Actinomycetota</taxon>
        <taxon>Actinomycetes</taxon>
        <taxon>Pseudonocardiales</taxon>
        <taxon>Pseudonocardiaceae</taxon>
        <taxon>Pseudonocardia</taxon>
    </lineage>
</organism>
<dbReference type="Proteomes" id="UP001183202">
    <property type="component" value="Unassembled WGS sequence"/>
</dbReference>
<protein>
    <submittedName>
        <fullName evidence="4">GvpL/GvpF family gas vesicle protein</fullName>
    </submittedName>
</protein>
<evidence type="ECO:0000256" key="1">
    <source>
        <dbReference type="ARBA" id="ARBA00022987"/>
    </source>
</evidence>
<evidence type="ECO:0000256" key="3">
    <source>
        <dbReference type="ARBA" id="ARBA00035643"/>
    </source>
</evidence>
<keyword evidence="5" id="KW-1185">Reference proteome</keyword>
<accession>A0ABU2NHX9</accession>
<dbReference type="InterPro" id="IPR009430">
    <property type="entry name" value="GvpL/GvpF"/>
</dbReference>
<comment type="similarity">
    <text evidence="3">Belongs to the gas vesicle GvpF/GvpL family.</text>
</comment>
<comment type="subcellular location">
    <subcellularLocation>
        <location evidence="2">Gas vesicle</location>
    </subcellularLocation>
</comment>
<evidence type="ECO:0000313" key="4">
    <source>
        <dbReference type="EMBL" id="MDT0353305.1"/>
    </source>
</evidence>
<comment type="caution">
    <text evidence="4">The sequence shown here is derived from an EMBL/GenBank/DDBJ whole genome shotgun (WGS) entry which is preliminary data.</text>
</comment>
<dbReference type="PANTHER" id="PTHR36852">
    <property type="entry name" value="PROTEIN GVPL 2"/>
    <property type="match status" value="1"/>
</dbReference>
<dbReference type="EMBL" id="JAVREJ010000029">
    <property type="protein sequence ID" value="MDT0353305.1"/>
    <property type="molecule type" value="Genomic_DNA"/>
</dbReference>
<sequence>METDAVKPTYVYGLVRADTTLPEGLAGLGPSGRVTTIVHGHLAAIVSDVPVGRPLGVRGDLVAHETVLDAVAGRAAVVPMRFPAVVEEHAVVDELLAPNEDRFLTLLDGLENRIQFTLTGRYEQDAVLREILEGDPEIAALREKIRSLPEDATYYHRVRLGELVVQALEDRRDVEAAEIVDRLGPFAVTTASNPLAAPEDVVNTAFLVERKRRREFEDAVESVGKALAGRIRLRLLGPVAPYDFVDEE</sequence>
<evidence type="ECO:0000313" key="5">
    <source>
        <dbReference type="Proteomes" id="UP001183202"/>
    </source>
</evidence>
<dbReference type="RefSeq" id="WP_311559818.1">
    <property type="nucleotide sequence ID" value="NZ_JAVREJ010000029.1"/>
</dbReference>
<evidence type="ECO:0000256" key="2">
    <source>
        <dbReference type="ARBA" id="ARBA00035108"/>
    </source>
</evidence>
<reference evidence="5" key="1">
    <citation type="submission" date="2023-07" db="EMBL/GenBank/DDBJ databases">
        <title>30 novel species of actinomycetes from the DSMZ collection.</title>
        <authorList>
            <person name="Nouioui I."/>
        </authorList>
    </citation>
    <scope>NUCLEOTIDE SEQUENCE [LARGE SCALE GENOMIC DNA]</scope>
    <source>
        <strain evidence="5">DSM 45834</strain>
    </source>
</reference>
<name>A0ABU2NHX9_9PSEU</name>
<dbReference type="PANTHER" id="PTHR36852:SF1">
    <property type="entry name" value="PROTEIN GVPL 2"/>
    <property type="match status" value="1"/>
</dbReference>